<sequence>MSERACERTRATESEEVSEPAGGENVSRAENRRKRKTRSFGVESKSFELEMEERRGKTLITITESKKGVSSWVCMGMYSVGLFVEGLHQCIEDVKEGRWEKGWKEKGRNFSLVRITNRGGCFLRLGVIDLELKSYSICITKGKGGKGGWSAMVEALYQLDNSIIKKEKQEEMRVRGRQCTEMTKGRSFADAVKGGWNRESKIIRVEVAREELSRNLSRLEHCLIGSWSPNNTTGENLETLGGEMAKAWGLKGKMGMASMGKGHVLLEFEFVEEARRVNLSGIRAVRGVQVGLERWDPNSGCLEEGETRKEVWVRILGLPISLWVPSVLRRVGDACGGFLDIDPQTESLEELQWARVLVRSDGESFPDTLELGFEETTYSVTLWWERMPSIRTEEGRKQSLWSPTTREVEGDEASRAATRVEQLVGVGTKAQSQSDDGTNCLPQDMGPTVKRAQTRVGSPQGSGLKSGPSASGLLWAYGPKLPSACEAPKGDQSGPWQSNRLGRGAGYGMGQAHKGKANLAQTHLLDNGLLLKTPSCSNGQFKAGDLEREFTRYREEEMGRRQQPDPNNPRAERMLEEEAARYVSEINMGGTRAQGSSSSNLFVSVGLRRGSITTILGGEEREFWLEMGHEDQIQKIIQEEGMAVGTWLRSAALTLRVGIWGGLQTSGLVKRVGRKTSSIGRKVA</sequence>
<feature type="region of interest" description="Disordered" evidence="1">
    <location>
        <begin position="485"/>
        <end position="505"/>
    </location>
</feature>
<proteinExistence type="predicted"/>
<feature type="domain" description="DUF4283" evidence="2">
    <location>
        <begin position="217"/>
        <end position="302"/>
    </location>
</feature>
<dbReference type="AlphaFoldDB" id="A0A438BRJ9"/>
<dbReference type="InterPro" id="IPR025558">
    <property type="entry name" value="DUF4283"/>
</dbReference>
<evidence type="ECO:0000259" key="2">
    <source>
        <dbReference type="Pfam" id="PF14111"/>
    </source>
</evidence>
<dbReference type="Proteomes" id="UP000288805">
    <property type="component" value="Unassembled WGS sequence"/>
</dbReference>
<name>A0A438BRJ9_VITVI</name>
<evidence type="ECO:0000313" key="3">
    <source>
        <dbReference type="EMBL" id="RVW13583.1"/>
    </source>
</evidence>
<comment type="caution">
    <text evidence="3">The sequence shown here is derived from an EMBL/GenBank/DDBJ whole genome shotgun (WGS) entry which is preliminary data.</text>
</comment>
<evidence type="ECO:0000256" key="1">
    <source>
        <dbReference type="SAM" id="MobiDB-lite"/>
    </source>
</evidence>
<reference evidence="3 4" key="1">
    <citation type="journal article" date="2018" name="PLoS Genet.">
        <title>Population sequencing reveals clonal diversity and ancestral inbreeding in the grapevine cultivar Chardonnay.</title>
        <authorList>
            <person name="Roach M.J."/>
            <person name="Johnson D.L."/>
            <person name="Bohlmann J."/>
            <person name="van Vuuren H.J."/>
            <person name="Jones S.J."/>
            <person name="Pretorius I.S."/>
            <person name="Schmidt S.A."/>
            <person name="Borneman A.R."/>
        </authorList>
    </citation>
    <scope>NUCLEOTIDE SEQUENCE [LARGE SCALE GENOMIC DNA]</scope>
    <source>
        <strain evidence="4">cv. Chardonnay</strain>
        <tissue evidence="3">Leaf</tissue>
    </source>
</reference>
<dbReference type="EMBL" id="QGNW01002649">
    <property type="protein sequence ID" value="RVW13583.1"/>
    <property type="molecule type" value="Genomic_DNA"/>
</dbReference>
<feature type="region of interest" description="Disordered" evidence="1">
    <location>
        <begin position="426"/>
        <end position="446"/>
    </location>
</feature>
<dbReference type="PANTHER" id="PTHR34427:SF5">
    <property type="entry name" value="DUF4283 DOMAIN-CONTAINING PROTEIN"/>
    <property type="match status" value="1"/>
</dbReference>
<feature type="region of interest" description="Disordered" evidence="1">
    <location>
        <begin position="395"/>
        <end position="414"/>
    </location>
</feature>
<feature type="compositionally biased region" description="Basic and acidic residues" evidence="1">
    <location>
        <begin position="1"/>
        <end position="13"/>
    </location>
</feature>
<feature type="compositionally biased region" description="Polar residues" evidence="1">
    <location>
        <begin position="429"/>
        <end position="441"/>
    </location>
</feature>
<gene>
    <name evidence="3" type="ORF">CK203_091921</name>
</gene>
<feature type="region of interest" description="Disordered" evidence="1">
    <location>
        <begin position="1"/>
        <end position="37"/>
    </location>
</feature>
<dbReference type="PANTHER" id="PTHR34427">
    <property type="entry name" value="DUF4283 DOMAIN PROTEIN"/>
    <property type="match status" value="1"/>
</dbReference>
<evidence type="ECO:0000313" key="4">
    <source>
        <dbReference type="Proteomes" id="UP000288805"/>
    </source>
</evidence>
<organism evidence="3 4">
    <name type="scientific">Vitis vinifera</name>
    <name type="common">Grape</name>
    <dbReference type="NCBI Taxonomy" id="29760"/>
    <lineage>
        <taxon>Eukaryota</taxon>
        <taxon>Viridiplantae</taxon>
        <taxon>Streptophyta</taxon>
        <taxon>Embryophyta</taxon>
        <taxon>Tracheophyta</taxon>
        <taxon>Spermatophyta</taxon>
        <taxon>Magnoliopsida</taxon>
        <taxon>eudicotyledons</taxon>
        <taxon>Gunneridae</taxon>
        <taxon>Pentapetalae</taxon>
        <taxon>rosids</taxon>
        <taxon>Vitales</taxon>
        <taxon>Vitaceae</taxon>
        <taxon>Viteae</taxon>
        <taxon>Vitis</taxon>
    </lineage>
</organism>
<dbReference type="Pfam" id="PF14111">
    <property type="entry name" value="DUF4283"/>
    <property type="match status" value="1"/>
</dbReference>
<accession>A0A438BRJ9</accession>
<protein>
    <recommendedName>
        <fullName evidence="2">DUF4283 domain-containing protein</fullName>
    </recommendedName>
</protein>